<comment type="similarity">
    <text evidence="1">Belongs to the SOS response-associated peptidase family.</text>
</comment>
<keyword evidence="7" id="KW-0862">Zinc</keyword>
<dbReference type="GO" id="GO:0006508">
    <property type="term" value="P:proteolysis"/>
    <property type="evidence" value="ECO:0007669"/>
    <property type="project" value="UniProtKB-KW"/>
</dbReference>
<keyword evidence="4" id="KW-0227">DNA damage</keyword>
<feature type="domain" description="RanBP2-type" evidence="13">
    <location>
        <begin position="297"/>
        <end position="326"/>
    </location>
</feature>
<dbReference type="GO" id="GO:0008270">
    <property type="term" value="F:zinc ion binding"/>
    <property type="evidence" value="ECO:0007669"/>
    <property type="project" value="UniProtKB-KW"/>
</dbReference>
<evidence type="ECO:0000256" key="8">
    <source>
        <dbReference type="ARBA" id="ARBA00023124"/>
    </source>
</evidence>
<keyword evidence="9" id="KW-0238">DNA-binding</keyword>
<dbReference type="Pfam" id="PF02586">
    <property type="entry name" value="SRAP"/>
    <property type="match status" value="1"/>
</dbReference>
<reference evidence="14" key="2">
    <citation type="submission" date="2019-06" db="EMBL/GenBank/DDBJ databases">
        <title>Genomics analysis of Aphanomyces spp. identifies a new class of oomycete effector associated with host adaptation.</title>
        <authorList>
            <person name="Gaulin E."/>
        </authorList>
    </citation>
    <scope>NUCLEOTIDE SEQUENCE</scope>
    <source>
        <strain evidence="14">CBS 578.67</strain>
    </source>
</reference>
<evidence type="ECO:0000256" key="5">
    <source>
        <dbReference type="ARBA" id="ARBA00022771"/>
    </source>
</evidence>
<dbReference type="AlphaFoldDB" id="A0A485KM60"/>
<evidence type="ECO:0000256" key="12">
    <source>
        <dbReference type="SAM" id="MobiDB-lite"/>
    </source>
</evidence>
<evidence type="ECO:0000256" key="4">
    <source>
        <dbReference type="ARBA" id="ARBA00022763"/>
    </source>
</evidence>
<dbReference type="InterPro" id="IPR001876">
    <property type="entry name" value="Znf_RanBP2"/>
</dbReference>
<dbReference type="GO" id="GO:0016829">
    <property type="term" value="F:lyase activity"/>
    <property type="evidence" value="ECO:0007669"/>
    <property type="project" value="UniProtKB-KW"/>
</dbReference>
<keyword evidence="10" id="KW-0456">Lyase</keyword>
<evidence type="ECO:0000256" key="7">
    <source>
        <dbReference type="ARBA" id="ARBA00022833"/>
    </source>
</evidence>
<dbReference type="PROSITE" id="PS50199">
    <property type="entry name" value="ZF_RANBP2_2"/>
    <property type="match status" value="1"/>
</dbReference>
<dbReference type="Gene3D" id="2.30.30.380">
    <property type="entry name" value="Zn-finger domain of Sec23/24"/>
    <property type="match status" value="1"/>
</dbReference>
<dbReference type="SUPFAM" id="SSF143081">
    <property type="entry name" value="BB1717-like"/>
    <property type="match status" value="1"/>
</dbReference>
<dbReference type="GO" id="GO:0008233">
    <property type="term" value="F:peptidase activity"/>
    <property type="evidence" value="ECO:0007669"/>
    <property type="project" value="UniProtKB-KW"/>
</dbReference>
<dbReference type="EMBL" id="CAADRA010005147">
    <property type="protein sequence ID" value="VFT85983.1"/>
    <property type="molecule type" value="Genomic_DNA"/>
</dbReference>
<evidence type="ECO:0000256" key="2">
    <source>
        <dbReference type="ARBA" id="ARBA00022670"/>
    </source>
</evidence>
<organism evidence="15 16">
    <name type="scientific">Aphanomyces stellatus</name>
    <dbReference type="NCBI Taxonomy" id="120398"/>
    <lineage>
        <taxon>Eukaryota</taxon>
        <taxon>Sar</taxon>
        <taxon>Stramenopiles</taxon>
        <taxon>Oomycota</taxon>
        <taxon>Saprolegniomycetes</taxon>
        <taxon>Saprolegniales</taxon>
        <taxon>Verrucalvaceae</taxon>
        <taxon>Aphanomyces</taxon>
    </lineage>
</organism>
<dbReference type="InterPro" id="IPR003738">
    <property type="entry name" value="SRAP"/>
</dbReference>
<feature type="region of interest" description="Disordered" evidence="12">
    <location>
        <begin position="423"/>
        <end position="448"/>
    </location>
</feature>
<evidence type="ECO:0000256" key="10">
    <source>
        <dbReference type="ARBA" id="ARBA00023239"/>
    </source>
</evidence>
<dbReference type="InterPro" id="IPR036590">
    <property type="entry name" value="SRAP-like"/>
</dbReference>
<dbReference type="PANTHER" id="PTHR13604:SF0">
    <property type="entry name" value="ABASIC SITE PROCESSING PROTEIN HMCES"/>
    <property type="match status" value="1"/>
</dbReference>
<keyword evidence="16" id="KW-1185">Reference proteome</keyword>
<evidence type="ECO:0000313" key="16">
    <source>
        <dbReference type="Proteomes" id="UP000332933"/>
    </source>
</evidence>
<dbReference type="InterPro" id="IPR036443">
    <property type="entry name" value="Znf_RanBP2_sf"/>
</dbReference>
<dbReference type="Proteomes" id="UP000332933">
    <property type="component" value="Unassembled WGS sequence"/>
</dbReference>
<dbReference type="Gene3D" id="3.90.1680.10">
    <property type="entry name" value="SOS response associated peptidase-like"/>
    <property type="match status" value="1"/>
</dbReference>
<keyword evidence="5 11" id="KW-0863">Zinc-finger</keyword>
<feature type="region of interest" description="Disordered" evidence="12">
    <location>
        <begin position="334"/>
        <end position="359"/>
    </location>
</feature>
<evidence type="ECO:0000313" key="14">
    <source>
        <dbReference type="EMBL" id="KAF0700394.1"/>
    </source>
</evidence>
<feature type="compositionally biased region" description="Low complexity" evidence="12">
    <location>
        <begin position="334"/>
        <end position="350"/>
    </location>
</feature>
<dbReference type="EMBL" id="VJMH01005126">
    <property type="protein sequence ID" value="KAF0700394.1"/>
    <property type="molecule type" value="Genomic_DNA"/>
</dbReference>
<keyword evidence="3" id="KW-0479">Metal-binding</keyword>
<dbReference type="PANTHER" id="PTHR13604">
    <property type="entry name" value="DC12-RELATED"/>
    <property type="match status" value="1"/>
</dbReference>
<evidence type="ECO:0000256" key="1">
    <source>
        <dbReference type="ARBA" id="ARBA00008136"/>
    </source>
</evidence>
<name>A0A485KM60_9STRA</name>
<dbReference type="SUPFAM" id="SSF90209">
    <property type="entry name" value="Ran binding protein zinc finger-like"/>
    <property type="match status" value="1"/>
</dbReference>
<keyword evidence="8" id="KW-0190">Covalent protein-DNA linkage</keyword>
<dbReference type="OrthoDB" id="65002at2759"/>
<evidence type="ECO:0000313" key="15">
    <source>
        <dbReference type="EMBL" id="VFT85983.1"/>
    </source>
</evidence>
<accession>A0A485KM60</accession>
<dbReference type="SMART" id="SM00547">
    <property type="entry name" value="ZnF_RBZ"/>
    <property type="match status" value="3"/>
</dbReference>
<sequence length="448" mass="50257">MCGRACCVLQPREVCEATKTAQDDFVQQERYVPHFNVSPGMYTPIQYRDKSSKRMMIRPMKWGLIPSYIKPDEKVNHFMRFNARSESMTETPAYRQLVDQKRCVVLLNGFYEWHKLGKTDKQPYFIHIADDRVMRIAGLFDVWEDTSGERIYTYSIITTASPTKMSWIHNRMPMILNEVEATQWLADGKFASVATPLVHPYAHGDMAFYPVTKQCQPTFDSEACLIQVDVHVAGKITSFYKQNPTKDEQADDSVSTKDEDTVSIKSDTALSGKTHDWWTNVQGQEDDRPTIKDEHDATMSWPCAACTYVNTRMASACVMCHAARVDATPPMPSALVASSASSHESAGPSAQHPTTHAAPSPWTCPACTFEHAMPESVMSCVMCGHERHEAHGWTCDACTFVNESPSICGMCYAFRKRKGAVSVGDTLSPATSKKRKPSPQKPITSFFK</sequence>
<evidence type="ECO:0000256" key="6">
    <source>
        <dbReference type="ARBA" id="ARBA00022801"/>
    </source>
</evidence>
<dbReference type="PROSITE" id="PS01358">
    <property type="entry name" value="ZF_RANBP2_1"/>
    <property type="match status" value="1"/>
</dbReference>
<evidence type="ECO:0000256" key="9">
    <source>
        <dbReference type="ARBA" id="ARBA00023125"/>
    </source>
</evidence>
<proteinExistence type="inferred from homology"/>
<dbReference type="GO" id="GO:0003697">
    <property type="term" value="F:single-stranded DNA binding"/>
    <property type="evidence" value="ECO:0007669"/>
    <property type="project" value="InterPro"/>
</dbReference>
<keyword evidence="6" id="KW-0378">Hydrolase</keyword>
<gene>
    <name evidence="15" type="primary">Aste57867_9099</name>
    <name evidence="14" type="ORF">As57867_009063</name>
    <name evidence="15" type="ORF">ASTE57867_9099</name>
</gene>
<protein>
    <submittedName>
        <fullName evidence="15">Aste57867_9099 protein</fullName>
    </submittedName>
</protein>
<evidence type="ECO:0000256" key="3">
    <source>
        <dbReference type="ARBA" id="ARBA00022723"/>
    </source>
</evidence>
<reference evidence="15 16" key="1">
    <citation type="submission" date="2019-03" db="EMBL/GenBank/DDBJ databases">
        <authorList>
            <person name="Gaulin E."/>
            <person name="Dumas B."/>
        </authorList>
    </citation>
    <scope>NUCLEOTIDE SEQUENCE [LARGE SCALE GENOMIC DNA]</scope>
    <source>
        <strain evidence="15">CBS 568.67</strain>
    </source>
</reference>
<evidence type="ECO:0000256" key="11">
    <source>
        <dbReference type="PROSITE-ProRule" id="PRU00322"/>
    </source>
</evidence>
<keyword evidence="2" id="KW-0645">Protease</keyword>
<evidence type="ECO:0000259" key="13">
    <source>
        <dbReference type="PROSITE" id="PS50199"/>
    </source>
</evidence>
<dbReference type="GO" id="GO:0106300">
    <property type="term" value="P:protein-DNA covalent cross-linking repair"/>
    <property type="evidence" value="ECO:0007669"/>
    <property type="project" value="InterPro"/>
</dbReference>